<gene>
    <name evidence="3" type="ordered locus">DP2307</name>
</gene>
<dbReference type="RefSeq" id="WP_011189548.1">
    <property type="nucleotide sequence ID" value="NC_006138.1"/>
</dbReference>
<dbReference type="PANTHER" id="PTHR35561">
    <property type="entry name" value="RNA 2',3'-CYCLIC PHOSPHODIESTERASE"/>
    <property type="match status" value="1"/>
</dbReference>
<reference evidence="4" key="1">
    <citation type="journal article" date="2004" name="Environ. Microbiol.">
        <title>The genome of Desulfotalea psychrophila, a sulfate-reducing bacterium from permanently cold Arctic sediments.</title>
        <authorList>
            <person name="Rabus R."/>
            <person name="Ruepp A."/>
            <person name="Frickey T."/>
            <person name="Rattei T."/>
            <person name="Fartmann B."/>
            <person name="Stark M."/>
            <person name="Bauer M."/>
            <person name="Zibat A."/>
            <person name="Lombardot T."/>
            <person name="Becker I."/>
            <person name="Amann J."/>
            <person name="Gellner K."/>
            <person name="Teeling H."/>
            <person name="Leuschner W.D."/>
            <person name="Gloeckner F.-O."/>
            <person name="Lupas A.N."/>
            <person name="Amann R."/>
            <person name="Klenk H.-P."/>
        </authorList>
    </citation>
    <scope>NUCLEOTIDE SEQUENCE [LARGE SCALE GENOMIC DNA]</scope>
    <source>
        <strain evidence="4">DSM 12343 / LSv54</strain>
    </source>
</reference>
<dbReference type="AlphaFoldDB" id="Q6AKT9"/>
<evidence type="ECO:0000313" key="3">
    <source>
        <dbReference type="EMBL" id="CAG37036.1"/>
    </source>
</evidence>
<dbReference type="EC" id="3.1.4.58" evidence="2"/>
<comment type="similarity">
    <text evidence="2">Belongs to the 2H phosphoesterase superfamily. ThpR family.</text>
</comment>
<proteinExistence type="inferred from homology"/>
<dbReference type="eggNOG" id="COG1514">
    <property type="taxonomic scope" value="Bacteria"/>
</dbReference>
<dbReference type="GO" id="GO:0004113">
    <property type="term" value="F:2',3'-cyclic-nucleotide 3'-phosphodiesterase activity"/>
    <property type="evidence" value="ECO:0007669"/>
    <property type="project" value="InterPro"/>
</dbReference>
<feature type="short sequence motif" description="HXTX 1" evidence="2">
    <location>
        <begin position="35"/>
        <end position="38"/>
    </location>
</feature>
<evidence type="ECO:0000313" key="4">
    <source>
        <dbReference type="Proteomes" id="UP000000602"/>
    </source>
</evidence>
<evidence type="ECO:0000256" key="2">
    <source>
        <dbReference type="HAMAP-Rule" id="MF_01940"/>
    </source>
</evidence>
<evidence type="ECO:0000256" key="1">
    <source>
        <dbReference type="ARBA" id="ARBA00022801"/>
    </source>
</evidence>
<dbReference type="KEGG" id="dps:DP2307"/>
<feature type="active site" description="Proton donor" evidence="2">
    <location>
        <position position="35"/>
    </location>
</feature>
<feature type="active site" description="Proton acceptor" evidence="2">
    <location>
        <position position="116"/>
    </location>
</feature>
<comment type="catalytic activity">
    <reaction evidence="2">
        <text>a 3'-end 2',3'-cyclophospho-ribonucleotide-RNA + H2O = a 3'-end 2'-phospho-ribonucleotide-RNA + H(+)</text>
        <dbReference type="Rhea" id="RHEA:11828"/>
        <dbReference type="Rhea" id="RHEA-COMP:10464"/>
        <dbReference type="Rhea" id="RHEA-COMP:17353"/>
        <dbReference type="ChEBI" id="CHEBI:15377"/>
        <dbReference type="ChEBI" id="CHEBI:15378"/>
        <dbReference type="ChEBI" id="CHEBI:83064"/>
        <dbReference type="ChEBI" id="CHEBI:173113"/>
        <dbReference type="EC" id="3.1.4.58"/>
    </reaction>
</comment>
<keyword evidence="4" id="KW-1185">Reference proteome</keyword>
<dbReference type="Gene3D" id="3.90.1140.10">
    <property type="entry name" value="Cyclic phosphodiesterase"/>
    <property type="match status" value="1"/>
</dbReference>
<dbReference type="SUPFAM" id="SSF55144">
    <property type="entry name" value="LigT-like"/>
    <property type="match status" value="1"/>
</dbReference>
<comment type="caution">
    <text evidence="2">Lacks conserved residue(s) required for the propagation of feature annotation.</text>
</comment>
<dbReference type="NCBIfam" id="TIGR02258">
    <property type="entry name" value="2_5_ligase"/>
    <property type="match status" value="1"/>
</dbReference>
<protein>
    <recommendedName>
        <fullName evidence="2">RNA 2',3'-cyclic phosphodiesterase</fullName>
        <shortName evidence="2">RNA 2',3'-CPDase</shortName>
        <ecNumber evidence="2">3.1.4.58</ecNumber>
    </recommendedName>
</protein>
<name>Q6AKT9_DESPS</name>
<sequence>MRLFLAIALPRDVEKVLRSYQPTSEAYIRIVSQLHLTLHFLGDVKLAELETAMSDIRFKEFKLSLDGLGCFKANGKCRTLWAGVRPNEALRQLYVRIGKRLEEADFELYSHHYSPHISLARCQRKYSEEKIQHFLQIRTEPLEFRVDHFLLYGSEIINNVPFYRALAKYGAK</sequence>
<dbReference type="STRING" id="177439.DP2307"/>
<dbReference type="Pfam" id="PF13563">
    <property type="entry name" value="2_5_RNA_ligase2"/>
    <property type="match status" value="1"/>
</dbReference>
<keyword evidence="1 2" id="KW-0378">Hydrolase</keyword>
<dbReference type="GO" id="GO:0008664">
    <property type="term" value="F:RNA 2',3'-cyclic 3'-phosphodiesterase activity"/>
    <property type="evidence" value="ECO:0007669"/>
    <property type="project" value="UniProtKB-EC"/>
</dbReference>
<dbReference type="InterPro" id="IPR009097">
    <property type="entry name" value="Cyclic_Pdiesterase"/>
</dbReference>
<comment type="function">
    <text evidence="2">Hydrolyzes RNA 2',3'-cyclic phosphodiester to an RNA 2'-phosphomonoester.</text>
</comment>
<dbReference type="PANTHER" id="PTHR35561:SF1">
    <property type="entry name" value="RNA 2',3'-CYCLIC PHOSPHODIESTERASE"/>
    <property type="match status" value="1"/>
</dbReference>
<dbReference type="Proteomes" id="UP000000602">
    <property type="component" value="Chromosome"/>
</dbReference>
<accession>Q6AKT9</accession>
<organism evidence="3 4">
    <name type="scientific">Desulfotalea psychrophila (strain LSv54 / DSM 12343)</name>
    <dbReference type="NCBI Taxonomy" id="177439"/>
    <lineage>
        <taxon>Bacteria</taxon>
        <taxon>Pseudomonadati</taxon>
        <taxon>Thermodesulfobacteriota</taxon>
        <taxon>Desulfobulbia</taxon>
        <taxon>Desulfobulbales</taxon>
        <taxon>Desulfocapsaceae</taxon>
        <taxon>Desulfotalea</taxon>
    </lineage>
</organism>
<dbReference type="InterPro" id="IPR004175">
    <property type="entry name" value="RNA_CPDase"/>
</dbReference>
<dbReference type="HAMAP" id="MF_01940">
    <property type="entry name" value="RNA_CPDase"/>
    <property type="match status" value="1"/>
</dbReference>
<dbReference type="HOGENOM" id="CLU_081251_0_0_7"/>
<dbReference type="EMBL" id="CR522870">
    <property type="protein sequence ID" value="CAG37036.1"/>
    <property type="molecule type" value="Genomic_DNA"/>
</dbReference>
<dbReference type="OrthoDB" id="9793819at2"/>